<name>A0A1H1KAE9_9BURK</name>
<keyword evidence="1" id="KW-0812">Transmembrane</keyword>
<dbReference type="EMBL" id="FNKX01000003">
    <property type="protein sequence ID" value="SDR59301.1"/>
    <property type="molecule type" value="Genomic_DNA"/>
</dbReference>
<dbReference type="InterPro" id="IPR027788">
    <property type="entry name" value="Alpha/beta-hydrolase_N_dom"/>
</dbReference>
<proteinExistence type="predicted"/>
<feature type="transmembrane region" description="Helical" evidence="1">
    <location>
        <begin position="122"/>
        <end position="146"/>
    </location>
</feature>
<evidence type="ECO:0000259" key="3">
    <source>
        <dbReference type="Pfam" id="PF15420"/>
    </source>
</evidence>
<organism evidence="4 5">
    <name type="scientific">Paraburkholderia tuberum</name>
    <dbReference type="NCBI Taxonomy" id="157910"/>
    <lineage>
        <taxon>Bacteria</taxon>
        <taxon>Pseudomonadati</taxon>
        <taxon>Pseudomonadota</taxon>
        <taxon>Betaproteobacteria</taxon>
        <taxon>Burkholderiales</taxon>
        <taxon>Burkholderiaceae</taxon>
        <taxon>Paraburkholderia</taxon>
    </lineage>
</organism>
<evidence type="ECO:0000313" key="5">
    <source>
        <dbReference type="Proteomes" id="UP000199365"/>
    </source>
</evidence>
<keyword evidence="5" id="KW-1185">Reference proteome</keyword>
<feature type="transmembrane region" description="Helical" evidence="1">
    <location>
        <begin position="167"/>
        <end position="189"/>
    </location>
</feature>
<sequence>MRDSHEPVAAGLRSTSWTPTLSGSLLALVFWWQSLTPTLIPRSWGTQTVVGAFCLAIGYGIGTLVGRGVHRLLERWGRVAGSEIRRRSWIVLAAAWLIALFVGSKLWLGWQNEQRSFMGMAPIAWFDAVLVSVLSPLSAVLLVVIGRLTARGVAAVKQVVQGHVPPIVSVPATALLVIVIGMALARAVALPALNTAANFVHGRANEDTAEGIVAPTSPAVSGSSTSFVAWDTLGRMGRGFVATATNKQELAKFHGTDARLVDPVRVYVGVRSADSLEHSAQIAVRELERAGGFERKVLVVWIPTGTGWIVPKAAASLEQLHSGDTAIVAIQYSFLPSRLAIFMDAGLANEAGITLFNAVRARWSMLPPKRRPKLVLFGKSLGAAGVEAPFVGKDASASVANMMARTDGVLIVGAKQSNPIHSQLTRERDSGSPFWQPIFNGGRSVRFLNRDPHQVALDADWPAPRIVYLQHPADPAVFWSASAFWWPPEWLARPRGFDVPDAMHWFPIVSGVQAVGDLIHQLGVPAGFGHNYSSEDYVNGWASVVPPEGWTHADTERLARFLDQIAGDESEP</sequence>
<dbReference type="AlphaFoldDB" id="A0A1H1KAE9"/>
<feature type="domain" description="Alpha/beta-hydrolase catalytic" evidence="2">
    <location>
        <begin position="264"/>
        <end position="558"/>
    </location>
</feature>
<feature type="transmembrane region" description="Helical" evidence="1">
    <location>
        <begin position="44"/>
        <end position="69"/>
    </location>
</feature>
<protein>
    <submittedName>
        <fullName evidence="4">Uncharacterized membrane protein</fullName>
    </submittedName>
</protein>
<accession>A0A1H1KAE9</accession>
<feature type="transmembrane region" description="Helical" evidence="1">
    <location>
        <begin position="12"/>
        <end position="32"/>
    </location>
</feature>
<dbReference type="Proteomes" id="UP000199365">
    <property type="component" value="Unassembled WGS sequence"/>
</dbReference>
<keyword evidence="1" id="KW-1133">Transmembrane helix</keyword>
<dbReference type="RefSeq" id="WP_244144734.1">
    <property type="nucleotide sequence ID" value="NZ_FNKX01000003.1"/>
</dbReference>
<gene>
    <name evidence="4" type="ORF">SAMN05445850_6800</name>
</gene>
<keyword evidence="1" id="KW-0472">Membrane</keyword>
<evidence type="ECO:0000313" key="4">
    <source>
        <dbReference type="EMBL" id="SDR59301.1"/>
    </source>
</evidence>
<feature type="transmembrane region" description="Helical" evidence="1">
    <location>
        <begin position="89"/>
        <end position="110"/>
    </location>
</feature>
<dbReference type="Pfam" id="PF10081">
    <property type="entry name" value="Abhydrolase_9"/>
    <property type="match status" value="1"/>
</dbReference>
<evidence type="ECO:0000259" key="2">
    <source>
        <dbReference type="Pfam" id="PF10081"/>
    </source>
</evidence>
<evidence type="ECO:0000256" key="1">
    <source>
        <dbReference type="SAM" id="Phobius"/>
    </source>
</evidence>
<dbReference type="Pfam" id="PF15420">
    <property type="entry name" value="Abhydrolase_9_N"/>
    <property type="match status" value="1"/>
</dbReference>
<dbReference type="InterPro" id="IPR027787">
    <property type="entry name" value="Alpha/beta-hydrolase_catalytic"/>
</dbReference>
<reference evidence="5" key="1">
    <citation type="submission" date="2016-10" db="EMBL/GenBank/DDBJ databases">
        <authorList>
            <person name="Varghese N."/>
            <person name="Submissions S."/>
        </authorList>
    </citation>
    <scope>NUCLEOTIDE SEQUENCE [LARGE SCALE GENOMIC DNA]</scope>
    <source>
        <strain evidence="5">DUS833</strain>
    </source>
</reference>
<feature type="domain" description="Alpha/beta-hydrolase N-terminal" evidence="3">
    <location>
        <begin position="35"/>
        <end position="243"/>
    </location>
</feature>